<evidence type="ECO:0000313" key="2">
    <source>
        <dbReference type="Proteomes" id="UP000184501"/>
    </source>
</evidence>
<evidence type="ECO:0000313" key="1">
    <source>
        <dbReference type="EMBL" id="SHG73063.1"/>
    </source>
</evidence>
<dbReference type="Proteomes" id="UP000184501">
    <property type="component" value="Unassembled WGS sequence"/>
</dbReference>
<dbReference type="STRING" id="2017.SAMN05444320_11314"/>
<accession>A0A1M5M8C3</accession>
<proteinExistence type="predicted"/>
<sequence length="171" mass="17001">MPARTLLTALGWETAELPDLPWPEARGVVVAYDSATRACVVGAGTEHVSVLAAAVGEGAGRAKVLQVRGRVDARMSHLPLVGDAVPADRDVVVAGAQFGHAASAWTPAQVAAVAAALDLVGDAAQVLRLPGLPAEGLAAGLTVGVELVVAGKPTPLWLAAGAGNRRAGGAA</sequence>
<gene>
    <name evidence="1" type="ORF">SAMN05444320_11314</name>
</gene>
<protein>
    <submittedName>
        <fullName evidence="1">Uncharacterized protein</fullName>
    </submittedName>
</protein>
<reference evidence="1 2" key="1">
    <citation type="submission" date="2016-11" db="EMBL/GenBank/DDBJ databases">
        <authorList>
            <person name="Jaros S."/>
            <person name="Januszkiewicz K."/>
            <person name="Wedrychowicz H."/>
        </authorList>
    </citation>
    <scope>NUCLEOTIDE SEQUENCE [LARGE SCALE GENOMIC DNA]</scope>
    <source>
        <strain evidence="1 2">DSM 44523</strain>
    </source>
</reference>
<dbReference type="AlphaFoldDB" id="A0A1M5M8C3"/>
<dbReference type="RefSeq" id="WP_159447802.1">
    <property type="nucleotide sequence ID" value="NZ_FQVN01000013.1"/>
</dbReference>
<keyword evidence="2" id="KW-1185">Reference proteome</keyword>
<dbReference type="EMBL" id="FQVN01000013">
    <property type="protein sequence ID" value="SHG73063.1"/>
    <property type="molecule type" value="Genomic_DNA"/>
</dbReference>
<name>A0A1M5M8C3_STRHI</name>
<organism evidence="1 2">
    <name type="scientific">Streptoalloteichus hindustanus</name>
    <dbReference type="NCBI Taxonomy" id="2017"/>
    <lineage>
        <taxon>Bacteria</taxon>
        <taxon>Bacillati</taxon>
        <taxon>Actinomycetota</taxon>
        <taxon>Actinomycetes</taxon>
        <taxon>Pseudonocardiales</taxon>
        <taxon>Pseudonocardiaceae</taxon>
        <taxon>Streptoalloteichus</taxon>
    </lineage>
</organism>